<proteinExistence type="predicted"/>
<keyword evidence="1" id="KW-0732">Signal</keyword>
<evidence type="ECO:0008006" key="3">
    <source>
        <dbReference type="Google" id="ProtNLM"/>
    </source>
</evidence>
<feature type="chain" id="PRO_5028083770" description="Lipoprotein" evidence="1">
    <location>
        <begin position="21"/>
        <end position="83"/>
    </location>
</feature>
<dbReference type="PROSITE" id="PS51257">
    <property type="entry name" value="PROKAR_LIPOPROTEIN"/>
    <property type="match status" value="1"/>
</dbReference>
<feature type="signal peptide" evidence="1">
    <location>
        <begin position="1"/>
        <end position="20"/>
    </location>
</feature>
<gene>
    <name evidence="2" type="ORF">G4H14_004811</name>
</gene>
<name>A0A731UPZ1_SALET</name>
<evidence type="ECO:0000256" key="1">
    <source>
        <dbReference type="SAM" id="SignalP"/>
    </source>
</evidence>
<sequence length="83" mass="8875">MKVKMIVALSLATTSFSCLAFRSPPNTIQAASDKLSTLESNILGSFYSQHKAIPQTTIMGTCSASPVPGCSCPFCTMLRSQNR</sequence>
<reference evidence="2" key="1">
    <citation type="journal article" date="2018" name="Genome Biol.">
        <title>SKESA: strategic k-mer extension for scrupulous assemblies.</title>
        <authorList>
            <person name="Souvorov A."/>
            <person name="Agarwala R."/>
            <person name="Lipman D.J."/>
        </authorList>
    </citation>
    <scope>NUCLEOTIDE SEQUENCE</scope>
    <source>
        <strain evidence="2">M255</strain>
    </source>
</reference>
<protein>
    <recommendedName>
        <fullName evidence="3">Lipoprotein</fullName>
    </recommendedName>
</protein>
<dbReference type="EMBL" id="DAASBB010000102">
    <property type="protein sequence ID" value="HAE4776409.1"/>
    <property type="molecule type" value="Genomic_DNA"/>
</dbReference>
<comment type="caution">
    <text evidence="2">The sequence shown here is derived from an EMBL/GenBank/DDBJ whole genome shotgun (WGS) entry which is preliminary data.</text>
</comment>
<accession>A0A731UPZ1</accession>
<organism evidence="2">
    <name type="scientific">Salmonella enterica subsp. enterica serovar Poona</name>
    <dbReference type="NCBI Taxonomy" id="436295"/>
    <lineage>
        <taxon>Bacteria</taxon>
        <taxon>Pseudomonadati</taxon>
        <taxon>Pseudomonadota</taxon>
        <taxon>Gammaproteobacteria</taxon>
        <taxon>Enterobacterales</taxon>
        <taxon>Enterobacteriaceae</taxon>
        <taxon>Salmonella</taxon>
    </lineage>
</organism>
<dbReference type="AlphaFoldDB" id="A0A731UPZ1"/>
<evidence type="ECO:0000313" key="2">
    <source>
        <dbReference type="EMBL" id="HAE4776409.1"/>
    </source>
</evidence>
<reference evidence="2" key="2">
    <citation type="submission" date="2018-07" db="EMBL/GenBank/DDBJ databases">
        <authorList>
            <consortium name="NCBI Pathogen Detection Project"/>
        </authorList>
    </citation>
    <scope>NUCLEOTIDE SEQUENCE</scope>
    <source>
        <strain evidence="2">M255</strain>
    </source>
</reference>